<dbReference type="AlphaFoldDB" id="A0A6A7K7Y9"/>
<accession>A0A6A7K7Y9</accession>
<evidence type="ECO:0000313" key="2">
    <source>
        <dbReference type="Proteomes" id="UP000440004"/>
    </source>
</evidence>
<sequence length="98" mass="11098">MKMPLRYNIINLLLKNLEGMTPKALHDILDPIYIGEKQCSIEAIDHHLMSMKGVGLVKIKDAVEDDNGNLDVTYVMTDYGATRAEKYIPEYLVMSVQV</sequence>
<dbReference type="EMBL" id="WHNX01000008">
    <property type="protein sequence ID" value="MPW25534.1"/>
    <property type="molecule type" value="Genomic_DNA"/>
</dbReference>
<evidence type="ECO:0008006" key="3">
    <source>
        <dbReference type="Google" id="ProtNLM"/>
    </source>
</evidence>
<reference evidence="1 2" key="1">
    <citation type="submission" date="2019-10" db="EMBL/GenBank/DDBJ databases">
        <title>Alkalibaculum tamaniensis sp.nov., a new alkaliphilic acetogen, isolated on methoxylated aromatics from a mud volcano.</title>
        <authorList>
            <person name="Khomyakova M.A."/>
            <person name="Merkel A.Y."/>
            <person name="Bonch-Osmolovskaya E.A."/>
            <person name="Slobodkin A.I."/>
        </authorList>
    </citation>
    <scope>NUCLEOTIDE SEQUENCE [LARGE SCALE GENOMIC DNA]</scope>
    <source>
        <strain evidence="1 2">M08DMB</strain>
    </source>
</reference>
<proteinExistence type="predicted"/>
<evidence type="ECO:0000313" key="1">
    <source>
        <dbReference type="EMBL" id="MPW25534.1"/>
    </source>
</evidence>
<gene>
    <name evidence="1" type="ORF">GC105_07005</name>
</gene>
<dbReference type="Proteomes" id="UP000440004">
    <property type="component" value="Unassembled WGS sequence"/>
</dbReference>
<keyword evidence="2" id="KW-1185">Reference proteome</keyword>
<organism evidence="1 2">
    <name type="scientific">Alkalibaculum sporogenes</name>
    <dbReference type="NCBI Taxonomy" id="2655001"/>
    <lineage>
        <taxon>Bacteria</taxon>
        <taxon>Bacillati</taxon>
        <taxon>Bacillota</taxon>
        <taxon>Clostridia</taxon>
        <taxon>Eubacteriales</taxon>
        <taxon>Eubacteriaceae</taxon>
        <taxon>Alkalibaculum</taxon>
    </lineage>
</organism>
<comment type="caution">
    <text evidence="1">The sequence shown here is derived from an EMBL/GenBank/DDBJ whole genome shotgun (WGS) entry which is preliminary data.</text>
</comment>
<dbReference type="RefSeq" id="WP_152803087.1">
    <property type="nucleotide sequence ID" value="NZ_WHNX01000008.1"/>
</dbReference>
<name>A0A6A7K7Y9_9FIRM</name>
<protein>
    <recommendedName>
        <fullName evidence="3">DNA-binding protein</fullName>
    </recommendedName>
</protein>